<sequence length="235" mass="26209">MRKTEPETPPLPRVEPVEIDGRRAWLKRPEQLSGRMRLQKGDPVAAFDRERQAYRALQGKGLPIPEILDEGPDYVVTLDAGPTLTQLKTLTADRPEVFDAAMIDAARALGRFHRAGYSHGRPALKDICWQDGKVVFIDLERSPAEPAGLDACARDVMVFFFSAISETGGAGPAVIAAREAYRAEAPNGVWPRACARSRALRLRGLQMMLSPFLVFLRNKREFRAISPFFAFFRDG</sequence>
<evidence type="ECO:0008006" key="3">
    <source>
        <dbReference type="Google" id="ProtNLM"/>
    </source>
</evidence>
<protein>
    <recommendedName>
        <fullName evidence="3">tRNA A-37 threonylcarbamoyl transferase component Bud32</fullName>
    </recommendedName>
</protein>
<dbReference type="PANTHER" id="PTHR37171">
    <property type="entry name" value="SERINE/THREONINE-PROTEIN KINASE YRZF-RELATED"/>
    <property type="match status" value="1"/>
</dbReference>
<dbReference type="EMBL" id="JASNJD010000008">
    <property type="protein sequence ID" value="MDK3018465.1"/>
    <property type="molecule type" value="Genomic_DNA"/>
</dbReference>
<proteinExistence type="predicted"/>
<gene>
    <name evidence="1" type="ORF">QO033_12320</name>
</gene>
<reference evidence="1 2" key="1">
    <citation type="submission" date="2023-05" db="EMBL/GenBank/DDBJ databases">
        <title>Pseudodonghicola sp. nov.</title>
        <authorList>
            <person name="Huang J."/>
        </authorList>
    </citation>
    <scope>NUCLEOTIDE SEQUENCE [LARGE SCALE GENOMIC DNA]</scope>
    <source>
        <strain evidence="1 2">IC7</strain>
    </source>
</reference>
<organism evidence="1 2">
    <name type="scientific">Pseudodonghicola flavimaris</name>
    <dbReference type="NCBI Taxonomy" id="3050036"/>
    <lineage>
        <taxon>Bacteria</taxon>
        <taxon>Pseudomonadati</taxon>
        <taxon>Pseudomonadota</taxon>
        <taxon>Alphaproteobacteria</taxon>
        <taxon>Rhodobacterales</taxon>
        <taxon>Paracoccaceae</taxon>
        <taxon>Pseudodonghicola</taxon>
    </lineage>
</organism>
<evidence type="ECO:0000313" key="1">
    <source>
        <dbReference type="EMBL" id="MDK3018465.1"/>
    </source>
</evidence>
<comment type="caution">
    <text evidence="1">The sequence shown here is derived from an EMBL/GenBank/DDBJ whole genome shotgun (WGS) entry which is preliminary data.</text>
</comment>
<dbReference type="InterPro" id="IPR011009">
    <property type="entry name" value="Kinase-like_dom_sf"/>
</dbReference>
<evidence type="ECO:0000313" key="2">
    <source>
        <dbReference type="Proteomes" id="UP001243757"/>
    </source>
</evidence>
<dbReference type="RefSeq" id="WP_284481281.1">
    <property type="nucleotide sequence ID" value="NZ_JASNJD010000008.1"/>
</dbReference>
<keyword evidence="2" id="KW-1185">Reference proteome</keyword>
<dbReference type="Proteomes" id="UP001243757">
    <property type="component" value="Unassembled WGS sequence"/>
</dbReference>
<name>A0ABT7F1L6_9RHOB</name>
<dbReference type="PANTHER" id="PTHR37171:SF1">
    <property type="entry name" value="SERINE_THREONINE-PROTEIN KINASE YRZF-RELATED"/>
    <property type="match status" value="1"/>
</dbReference>
<dbReference type="SUPFAM" id="SSF56112">
    <property type="entry name" value="Protein kinase-like (PK-like)"/>
    <property type="match status" value="1"/>
</dbReference>
<dbReference type="InterPro" id="IPR052396">
    <property type="entry name" value="Meiotic_Drive_Suppr_Kinase"/>
</dbReference>
<accession>A0ABT7F1L6</accession>